<feature type="region of interest" description="Disordered" evidence="1">
    <location>
        <begin position="95"/>
        <end position="136"/>
    </location>
</feature>
<dbReference type="OrthoDB" id="279966at2"/>
<feature type="domain" description="Peptidase M56" evidence="3">
    <location>
        <begin position="138"/>
        <end position="337"/>
    </location>
</feature>
<evidence type="ECO:0000256" key="1">
    <source>
        <dbReference type="SAM" id="MobiDB-lite"/>
    </source>
</evidence>
<dbReference type="Pfam" id="PF13620">
    <property type="entry name" value="CarboxypepD_reg"/>
    <property type="match status" value="1"/>
</dbReference>
<dbReference type="SUPFAM" id="SSF49464">
    <property type="entry name" value="Carboxypeptidase regulatory domain-like"/>
    <property type="match status" value="2"/>
</dbReference>
<evidence type="ECO:0000259" key="3">
    <source>
        <dbReference type="Pfam" id="PF05569"/>
    </source>
</evidence>
<dbReference type="AlphaFoldDB" id="A0A518HK45"/>
<dbReference type="PANTHER" id="PTHR34978:SF3">
    <property type="entry name" value="SLR0241 PROTEIN"/>
    <property type="match status" value="1"/>
</dbReference>
<evidence type="ECO:0000313" key="4">
    <source>
        <dbReference type="EMBL" id="QDV41140.1"/>
    </source>
</evidence>
<dbReference type="InterPro" id="IPR008969">
    <property type="entry name" value="CarboxyPept-like_regulatory"/>
</dbReference>
<sequence>MILQSFSQWLAHSMFFGAILLSLGAIAVLLFRQPVHRVRIIHWTLTACLLVPLFQRFEFLPNYSLGLLPAKADAIVPMQRVASSRVQLNLTPEGHKESSLLQSDPSTERLQPPTHPSGHIIEQGSSPPSNAQKTAQAEAAPWFSASSLWRVAQVLYLATVAGMSILWCLAIARRSAITRRSRPAKDSSKEMLQSIAGTNKLPRLLVSDDIQSPVMWGLIRSTIVIPSSLENGQPTRLRWGIAHEWAHVLNRDYPTWILAGIAKFVCFFQPHYWWLRRQLTLSQDYLADAYATDHGESAEDYAAFLVELARGEIPNHSALALGIGDSKSNLFRRVRVLVTSNVPLIRRANARSVLAIALAGIVSVAGLSLLRLGSRSAVAATPAIADEEDNSDQKSVGDETTEEDQQLPDPITYVGKVVDRKTGEPIEGATVEVTHELSRDPKTNQWVTLHTTKHISDKNGRYEFTLPPEEVAQPSLYIVVDANHPDYQPKGRSGYSHSMIRTNLEKGEPPFYETIKLSPGEPIVGKILNPDGSPAANTRLMAYTKPPSEGERNSWTRGAFQYDVTDEQGNFRVVVATPGDGVLWIYPKNAAPKAIRLGDKRGKLDPIQLVKGKRVTGQVLSTSGEPVPNVGVSLRSQSDGEDADEFLNRNSVSRGIRAAAMTDDQGRFQLHPLPAGEFSLRIEDQAHDPTEEHKGRKPKRELGHVFSRMKLTISDDNVNEPLEIRALPHVIVRGRFFDPKGRPRASHTQHLFGKVDGEFFFTESSHPGDDGWFEFKVPHGASEVRINTMTNEHSALRWRLKPEDPLSIGREIDLGTLEEDLTTLEMVRYKAPILLVKIVDKDGKPINGFKPDTKYIETKDGGKMMGGSFVYGGALNFQKQPDGRWRSGQMQPDTKLEVTIVKIDQGNRDAPSPSPGEDPEDKSQEFDYVADAQTVSLAEGDTKEIVFVMEKRVGRKEESKQNDAKPADAN</sequence>
<dbReference type="CDD" id="cd07341">
    <property type="entry name" value="M56_BlaR1_MecR1_like"/>
    <property type="match status" value="1"/>
</dbReference>
<evidence type="ECO:0000313" key="5">
    <source>
        <dbReference type="Proteomes" id="UP000319004"/>
    </source>
</evidence>
<protein>
    <submittedName>
        <fullName evidence="4">BlaR1 peptidase M56</fullName>
    </submittedName>
</protein>
<dbReference type="Proteomes" id="UP000319004">
    <property type="component" value="Chromosome"/>
</dbReference>
<feature type="compositionally biased region" description="Polar residues" evidence="1">
    <location>
        <begin position="99"/>
        <end position="109"/>
    </location>
</feature>
<feature type="region of interest" description="Disordered" evidence="1">
    <location>
        <begin position="904"/>
        <end position="924"/>
    </location>
</feature>
<keyword evidence="5" id="KW-1185">Reference proteome</keyword>
<dbReference type="PANTHER" id="PTHR34978">
    <property type="entry name" value="POSSIBLE SENSOR-TRANSDUCER PROTEIN BLAR"/>
    <property type="match status" value="1"/>
</dbReference>
<dbReference type="RefSeq" id="WP_145384920.1">
    <property type="nucleotide sequence ID" value="NZ_CP037423.1"/>
</dbReference>
<feature type="transmembrane region" description="Helical" evidence="2">
    <location>
        <begin position="353"/>
        <end position="372"/>
    </location>
</feature>
<feature type="compositionally biased region" description="Polar residues" evidence="1">
    <location>
        <begin position="123"/>
        <end position="135"/>
    </location>
</feature>
<dbReference type="Pfam" id="PF05569">
    <property type="entry name" value="Peptidase_M56"/>
    <property type="match status" value="1"/>
</dbReference>
<feature type="region of interest" description="Disordered" evidence="1">
    <location>
        <begin position="950"/>
        <end position="970"/>
    </location>
</feature>
<dbReference type="InterPro" id="IPR052173">
    <property type="entry name" value="Beta-lactam_resp_regulator"/>
</dbReference>
<evidence type="ECO:0000256" key="2">
    <source>
        <dbReference type="SAM" id="Phobius"/>
    </source>
</evidence>
<dbReference type="Gene3D" id="2.60.40.1120">
    <property type="entry name" value="Carboxypeptidase-like, regulatory domain"/>
    <property type="match status" value="1"/>
</dbReference>
<dbReference type="KEGG" id="snep:Enr13x_09780"/>
<proteinExistence type="predicted"/>
<feature type="region of interest" description="Disordered" evidence="1">
    <location>
        <begin position="383"/>
        <end position="409"/>
    </location>
</feature>
<keyword evidence="2" id="KW-0812">Transmembrane</keyword>
<name>A0A518HK45_9BACT</name>
<dbReference type="InterPro" id="IPR008756">
    <property type="entry name" value="Peptidase_M56"/>
</dbReference>
<gene>
    <name evidence="4" type="ORF">Enr13x_09780</name>
</gene>
<accession>A0A518HK45</accession>
<feature type="transmembrane region" description="Helical" evidence="2">
    <location>
        <begin position="151"/>
        <end position="172"/>
    </location>
</feature>
<feature type="transmembrane region" description="Helical" evidence="2">
    <location>
        <begin position="40"/>
        <end position="57"/>
    </location>
</feature>
<keyword evidence="2" id="KW-0472">Membrane</keyword>
<reference evidence="4 5" key="1">
    <citation type="submission" date="2019-03" db="EMBL/GenBank/DDBJ databases">
        <title>Deep-cultivation of Planctomycetes and their phenomic and genomic characterization uncovers novel biology.</title>
        <authorList>
            <person name="Wiegand S."/>
            <person name="Jogler M."/>
            <person name="Boedeker C."/>
            <person name="Pinto D."/>
            <person name="Vollmers J."/>
            <person name="Rivas-Marin E."/>
            <person name="Kohn T."/>
            <person name="Peeters S.H."/>
            <person name="Heuer A."/>
            <person name="Rast P."/>
            <person name="Oberbeckmann S."/>
            <person name="Bunk B."/>
            <person name="Jeske O."/>
            <person name="Meyerdierks A."/>
            <person name="Storesund J.E."/>
            <person name="Kallscheuer N."/>
            <person name="Luecker S."/>
            <person name="Lage O.M."/>
            <person name="Pohl T."/>
            <person name="Merkel B.J."/>
            <person name="Hornburger P."/>
            <person name="Mueller R.-W."/>
            <person name="Bruemmer F."/>
            <person name="Labrenz M."/>
            <person name="Spormann A.M."/>
            <person name="Op den Camp H."/>
            <person name="Overmann J."/>
            <person name="Amann R."/>
            <person name="Jetten M.S.M."/>
            <person name="Mascher T."/>
            <person name="Medema M.H."/>
            <person name="Devos D.P."/>
            <person name="Kaster A.-K."/>
            <person name="Ovreas L."/>
            <person name="Rohde M."/>
            <person name="Galperin M.Y."/>
            <person name="Jogler C."/>
        </authorList>
    </citation>
    <scope>NUCLEOTIDE SEQUENCE [LARGE SCALE GENOMIC DNA]</scope>
    <source>
        <strain evidence="4 5">Enr13</strain>
    </source>
</reference>
<feature type="transmembrane region" description="Helical" evidence="2">
    <location>
        <begin position="6"/>
        <end position="31"/>
    </location>
</feature>
<dbReference type="EMBL" id="CP037423">
    <property type="protein sequence ID" value="QDV41140.1"/>
    <property type="molecule type" value="Genomic_DNA"/>
</dbReference>
<keyword evidence="2" id="KW-1133">Transmembrane helix</keyword>
<organism evidence="4 5">
    <name type="scientific">Stieleria neptunia</name>
    <dbReference type="NCBI Taxonomy" id="2527979"/>
    <lineage>
        <taxon>Bacteria</taxon>
        <taxon>Pseudomonadati</taxon>
        <taxon>Planctomycetota</taxon>
        <taxon>Planctomycetia</taxon>
        <taxon>Pirellulales</taxon>
        <taxon>Pirellulaceae</taxon>
        <taxon>Stieleria</taxon>
    </lineage>
</organism>